<reference evidence="3" key="1">
    <citation type="submission" date="2021-02" db="EMBL/GenBank/DDBJ databases">
        <authorList>
            <person name="Nowell W R."/>
        </authorList>
    </citation>
    <scope>NUCLEOTIDE SEQUENCE</scope>
    <source>
        <strain evidence="3">Ploen Becks lab</strain>
    </source>
</reference>
<feature type="region of interest" description="Disordered" evidence="1">
    <location>
        <begin position="174"/>
        <end position="248"/>
    </location>
</feature>
<feature type="domain" description="CCHC-type" evidence="2">
    <location>
        <begin position="422"/>
        <end position="438"/>
    </location>
</feature>
<dbReference type="GO" id="GO:0008270">
    <property type="term" value="F:zinc ion binding"/>
    <property type="evidence" value="ECO:0007669"/>
    <property type="project" value="InterPro"/>
</dbReference>
<dbReference type="Proteomes" id="UP000663879">
    <property type="component" value="Unassembled WGS sequence"/>
</dbReference>
<evidence type="ECO:0000256" key="1">
    <source>
        <dbReference type="SAM" id="MobiDB-lite"/>
    </source>
</evidence>
<comment type="caution">
    <text evidence="3">The sequence shown here is derived from an EMBL/GenBank/DDBJ whole genome shotgun (WGS) entry which is preliminary data.</text>
</comment>
<dbReference type="OrthoDB" id="8065943at2759"/>
<feature type="domain" description="CCHC-type" evidence="2">
    <location>
        <begin position="441"/>
        <end position="457"/>
    </location>
</feature>
<evidence type="ECO:0000313" key="3">
    <source>
        <dbReference type="EMBL" id="CAF1011412.1"/>
    </source>
</evidence>
<protein>
    <recommendedName>
        <fullName evidence="2">CCHC-type domain-containing protein</fullName>
    </recommendedName>
</protein>
<feature type="region of interest" description="Disordered" evidence="1">
    <location>
        <begin position="1"/>
        <end position="107"/>
    </location>
</feature>
<feature type="compositionally biased region" description="Basic and acidic residues" evidence="1">
    <location>
        <begin position="219"/>
        <end position="231"/>
    </location>
</feature>
<dbReference type="SUPFAM" id="SSF57756">
    <property type="entry name" value="Retrovirus zinc finger-like domains"/>
    <property type="match status" value="1"/>
</dbReference>
<dbReference type="InterPro" id="IPR001878">
    <property type="entry name" value="Znf_CCHC"/>
</dbReference>
<gene>
    <name evidence="3" type="ORF">OXX778_LOCUS16911</name>
</gene>
<dbReference type="SMART" id="SM00343">
    <property type="entry name" value="ZnF_C2HC"/>
    <property type="match status" value="2"/>
</dbReference>
<feature type="compositionally biased region" description="Basic and acidic residues" evidence="1">
    <location>
        <begin position="22"/>
        <end position="51"/>
    </location>
</feature>
<keyword evidence="4" id="KW-1185">Reference proteome</keyword>
<proteinExistence type="predicted"/>
<feature type="compositionally biased region" description="Basic and acidic residues" evidence="1">
    <location>
        <begin position="88"/>
        <end position="107"/>
    </location>
</feature>
<sequence>MDEKMQKPFTPQPRCQGAQLKRKPDIMEKEELKKHIQESKPSDLGDSDKVTKKPSANKNERDENMINTGKTTHSKATKIPSNSRAYKAKKDAEEKEKVANDDRWTNRRGNQEIRRQILEELENKEIENYHMETDENMNLNNSNEEKNTISQTIEEVINNVMGKINDQSSINELTEQTDQTRDTNDNDALSAQEKTNDNVTEKSNTDTNDNPASFSHLLDNPRRWENEEGTRNDLYLTEEQKKENTELEKKYPRQKYEVIIKGEGLKNFNNIYVRLKEIKRCTGIENPINIQPVYDEEKTQHYLIIGVNTNEEYGVLTSNWPIDAFEHGVQITDKPPNLNIIINNIDKNLKIDPNDKQIKELTRQYGIIDVERIYGQDKSPSNKIKGKVLTLFNFIDLLKNGIHFDATSMKHTVKPSINFAKVCYKCGNLNHNQKYCKNKERCLKCGEFDHLMVNCKNSAKCLNCDGNHQFNSDACDILTDKTLLQNKYLLDIMVQEKIIESKESIFKVPKTSKNKTNFIDDKEGLENIINVILDEKLKEKMSTKNQRLEYLENTAKAHSKEINDVKLDINSIKTDIKLFKDLSNNNHNETHKLLTEILNRIPCQLTHHASQSQ</sequence>
<feature type="compositionally biased region" description="Basic and acidic residues" evidence="1">
    <location>
        <begin position="194"/>
        <end position="204"/>
    </location>
</feature>
<evidence type="ECO:0000259" key="2">
    <source>
        <dbReference type="SMART" id="SM00343"/>
    </source>
</evidence>
<accession>A0A814HKI2</accession>
<dbReference type="InterPro" id="IPR036875">
    <property type="entry name" value="Znf_CCHC_sf"/>
</dbReference>
<dbReference type="AlphaFoldDB" id="A0A814HKI2"/>
<organism evidence="3 4">
    <name type="scientific">Brachionus calyciflorus</name>
    <dbReference type="NCBI Taxonomy" id="104777"/>
    <lineage>
        <taxon>Eukaryota</taxon>
        <taxon>Metazoa</taxon>
        <taxon>Spiralia</taxon>
        <taxon>Gnathifera</taxon>
        <taxon>Rotifera</taxon>
        <taxon>Eurotatoria</taxon>
        <taxon>Monogononta</taxon>
        <taxon>Pseudotrocha</taxon>
        <taxon>Ploima</taxon>
        <taxon>Brachionidae</taxon>
        <taxon>Brachionus</taxon>
    </lineage>
</organism>
<dbReference type="Gene3D" id="4.10.60.10">
    <property type="entry name" value="Zinc finger, CCHC-type"/>
    <property type="match status" value="1"/>
</dbReference>
<name>A0A814HKI2_9BILA</name>
<dbReference type="GO" id="GO:0003676">
    <property type="term" value="F:nucleic acid binding"/>
    <property type="evidence" value="ECO:0007669"/>
    <property type="project" value="InterPro"/>
</dbReference>
<feature type="compositionally biased region" description="Basic and acidic residues" evidence="1">
    <location>
        <begin position="238"/>
        <end position="248"/>
    </location>
</feature>
<dbReference type="EMBL" id="CAJNOC010004149">
    <property type="protein sequence ID" value="CAF1011412.1"/>
    <property type="molecule type" value="Genomic_DNA"/>
</dbReference>
<evidence type="ECO:0000313" key="4">
    <source>
        <dbReference type="Proteomes" id="UP000663879"/>
    </source>
</evidence>